<comment type="caution">
    <text evidence="5">The sequence shown here is derived from an EMBL/GenBank/DDBJ whole genome shotgun (WGS) entry which is preliminary data.</text>
</comment>
<accession>A0A1F7S261</accession>
<evidence type="ECO:0000256" key="2">
    <source>
        <dbReference type="ARBA" id="ARBA00022803"/>
    </source>
</evidence>
<dbReference type="EMBL" id="MGDE01000011">
    <property type="protein sequence ID" value="OGL47801.1"/>
    <property type="molecule type" value="Genomic_DNA"/>
</dbReference>
<dbReference type="SUPFAM" id="SSF48452">
    <property type="entry name" value="TPR-like"/>
    <property type="match status" value="1"/>
</dbReference>
<dbReference type="Proteomes" id="UP000178797">
    <property type="component" value="Unassembled WGS sequence"/>
</dbReference>
<dbReference type="Gene3D" id="1.25.40.10">
    <property type="entry name" value="Tetratricopeptide repeat domain"/>
    <property type="match status" value="1"/>
</dbReference>
<feature type="repeat" description="TPR" evidence="3">
    <location>
        <begin position="206"/>
        <end position="239"/>
    </location>
</feature>
<dbReference type="InterPro" id="IPR050498">
    <property type="entry name" value="Ycf3"/>
</dbReference>
<sequence>MSEKKGFKECPFCGKEVNEEIVECPYCKRIFRLGIGSRRDEKSHSFVPAKKSGIKLVFFVFGFILVALLLFYFYLPKRENGNKIHKPVKTEKENKITFTEKNKTKNKENSYESGSNNFYLKNEQKLNENISDTTTLAHTSKTDEIKVSETLPSTEMSFPEDIGMGEKKRSEASVLYEKGISFEEKGKLDLAEEEILASIKIDPSTVWAHYRLGIIYLKKGRDESAIKEFEETLKLDKKIAFAHYQIGKIYQKRENFKKAINEFKETVEIDSSFLWAHYRLAVIYKKIGNEELSKIEFEIYNSLKEEAEDFKE</sequence>
<evidence type="ECO:0000256" key="1">
    <source>
        <dbReference type="ARBA" id="ARBA00022737"/>
    </source>
</evidence>
<evidence type="ECO:0000313" key="5">
    <source>
        <dbReference type="EMBL" id="OGL47801.1"/>
    </source>
</evidence>
<dbReference type="Pfam" id="PF13181">
    <property type="entry name" value="TPR_8"/>
    <property type="match status" value="2"/>
</dbReference>
<dbReference type="Pfam" id="PF07719">
    <property type="entry name" value="TPR_2"/>
    <property type="match status" value="1"/>
</dbReference>
<feature type="transmembrane region" description="Helical" evidence="4">
    <location>
        <begin position="56"/>
        <end position="75"/>
    </location>
</feature>
<keyword evidence="2 3" id="KW-0802">TPR repeat</keyword>
<organism evidence="5 6">
    <name type="scientific">Candidatus Schekmanbacteria bacterium RBG_16_38_10</name>
    <dbReference type="NCBI Taxonomy" id="1817879"/>
    <lineage>
        <taxon>Bacteria</taxon>
        <taxon>Candidatus Schekmaniibacteriota</taxon>
    </lineage>
</organism>
<gene>
    <name evidence="5" type="ORF">A2W05_09185</name>
</gene>
<protein>
    <submittedName>
        <fullName evidence="5">Uncharacterized protein</fullName>
    </submittedName>
</protein>
<dbReference type="AlphaFoldDB" id="A0A1F7S261"/>
<keyword evidence="4" id="KW-0812">Transmembrane</keyword>
<dbReference type="InterPro" id="IPR019734">
    <property type="entry name" value="TPR_rpt"/>
</dbReference>
<keyword evidence="4" id="KW-0472">Membrane</keyword>
<name>A0A1F7S261_9BACT</name>
<dbReference type="PANTHER" id="PTHR44858:SF1">
    <property type="entry name" value="UDP-N-ACETYLGLUCOSAMINE--PEPTIDE N-ACETYLGLUCOSAMINYLTRANSFERASE SPINDLY-RELATED"/>
    <property type="match status" value="1"/>
</dbReference>
<evidence type="ECO:0000313" key="6">
    <source>
        <dbReference type="Proteomes" id="UP000178797"/>
    </source>
</evidence>
<dbReference type="PROSITE" id="PS50005">
    <property type="entry name" value="TPR"/>
    <property type="match status" value="3"/>
</dbReference>
<evidence type="ECO:0000256" key="4">
    <source>
        <dbReference type="SAM" id="Phobius"/>
    </source>
</evidence>
<proteinExistence type="predicted"/>
<dbReference type="PANTHER" id="PTHR44858">
    <property type="entry name" value="TETRATRICOPEPTIDE REPEAT PROTEIN 6"/>
    <property type="match status" value="1"/>
</dbReference>
<feature type="repeat" description="TPR" evidence="3">
    <location>
        <begin position="240"/>
        <end position="273"/>
    </location>
</feature>
<evidence type="ECO:0000256" key="3">
    <source>
        <dbReference type="PROSITE-ProRule" id="PRU00339"/>
    </source>
</evidence>
<keyword evidence="1" id="KW-0677">Repeat</keyword>
<keyword evidence="4" id="KW-1133">Transmembrane helix</keyword>
<feature type="repeat" description="TPR" evidence="3">
    <location>
        <begin position="172"/>
        <end position="205"/>
    </location>
</feature>
<reference evidence="5 6" key="1">
    <citation type="journal article" date="2016" name="Nat. Commun.">
        <title>Thousands of microbial genomes shed light on interconnected biogeochemical processes in an aquifer system.</title>
        <authorList>
            <person name="Anantharaman K."/>
            <person name="Brown C.T."/>
            <person name="Hug L.A."/>
            <person name="Sharon I."/>
            <person name="Castelle C.J."/>
            <person name="Probst A.J."/>
            <person name="Thomas B.C."/>
            <person name="Singh A."/>
            <person name="Wilkins M.J."/>
            <person name="Karaoz U."/>
            <person name="Brodie E.L."/>
            <person name="Williams K.H."/>
            <person name="Hubbard S.S."/>
            <person name="Banfield J.F."/>
        </authorList>
    </citation>
    <scope>NUCLEOTIDE SEQUENCE [LARGE SCALE GENOMIC DNA]</scope>
</reference>
<dbReference type="InterPro" id="IPR013105">
    <property type="entry name" value="TPR_2"/>
</dbReference>
<dbReference type="InterPro" id="IPR011990">
    <property type="entry name" value="TPR-like_helical_dom_sf"/>
</dbReference>
<dbReference type="SMART" id="SM00028">
    <property type="entry name" value="TPR"/>
    <property type="match status" value="3"/>
</dbReference>